<feature type="transmembrane region" description="Helical" evidence="1">
    <location>
        <begin position="52"/>
        <end position="76"/>
    </location>
</feature>
<accession>A0A212JW98</accession>
<proteinExistence type="predicted"/>
<protein>
    <submittedName>
        <fullName evidence="2">Uncharacterized protein</fullName>
    </submittedName>
</protein>
<organism evidence="2">
    <name type="scientific">uncultured Dysgonomonas sp</name>
    <dbReference type="NCBI Taxonomy" id="206096"/>
    <lineage>
        <taxon>Bacteria</taxon>
        <taxon>Pseudomonadati</taxon>
        <taxon>Bacteroidota</taxon>
        <taxon>Bacteroidia</taxon>
        <taxon>Bacteroidales</taxon>
        <taxon>Dysgonomonadaceae</taxon>
        <taxon>Dysgonomonas</taxon>
        <taxon>environmental samples</taxon>
    </lineage>
</organism>
<feature type="transmembrane region" description="Helical" evidence="1">
    <location>
        <begin position="20"/>
        <end position="40"/>
    </location>
</feature>
<gene>
    <name evidence="2" type="ORF">KL86DYS1_30660</name>
</gene>
<name>A0A212JW98_9BACT</name>
<evidence type="ECO:0000256" key="1">
    <source>
        <dbReference type="SAM" id="Phobius"/>
    </source>
</evidence>
<evidence type="ECO:0000313" key="2">
    <source>
        <dbReference type="EMBL" id="SBW03754.1"/>
    </source>
</evidence>
<dbReference type="EMBL" id="FLUM01000003">
    <property type="protein sequence ID" value="SBW03754.1"/>
    <property type="molecule type" value="Genomic_DNA"/>
</dbReference>
<keyword evidence="1" id="KW-0812">Transmembrane</keyword>
<keyword evidence="1" id="KW-1133">Transmembrane helix</keyword>
<keyword evidence="1" id="KW-0472">Membrane</keyword>
<sequence length="84" mass="9761">MPYIMKNTTITAKRKETEIITWLVCFLIANLANLYAVITYDNTSFMELLTSLGYVFIASLALYFSWSAVRILFYVLRSLFNSKK</sequence>
<dbReference type="AlphaFoldDB" id="A0A212JW98"/>
<reference evidence="2" key="1">
    <citation type="submission" date="2016-04" db="EMBL/GenBank/DDBJ databases">
        <authorList>
            <person name="Evans L.H."/>
            <person name="Alamgir A."/>
            <person name="Owens N."/>
            <person name="Weber N.D."/>
            <person name="Virtaneva K."/>
            <person name="Barbian K."/>
            <person name="Babar A."/>
            <person name="Rosenke K."/>
        </authorList>
    </citation>
    <scope>NUCLEOTIDE SEQUENCE</scope>
    <source>
        <strain evidence="2">86-1</strain>
    </source>
</reference>